<accession>A0A1U9NQQ1</accession>
<dbReference type="EMBL" id="CP019791">
    <property type="protein sequence ID" value="AQT70064.1"/>
    <property type="molecule type" value="Genomic_DNA"/>
</dbReference>
<keyword evidence="8" id="KW-1185">Reference proteome</keyword>
<dbReference type="Gene3D" id="2.160.20.110">
    <property type="match status" value="2"/>
</dbReference>
<name>A0A1U9NQQ1_9BACT</name>
<dbReference type="SMART" id="SM00191">
    <property type="entry name" value="Int_alpha"/>
    <property type="match status" value="5"/>
</dbReference>
<evidence type="ECO:0000256" key="1">
    <source>
        <dbReference type="ARBA" id="ARBA00022729"/>
    </source>
</evidence>
<gene>
    <name evidence="7" type="ORF">STSP2_03266</name>
</gene>
<keyword evidence="2" id="KW-0677">Repeat</keyword>
<evidence type="ECO:0000256" key="4">
    <source>
        <dbReference type="ARBA" id="ARBA00023180"/>
    </source>
</evidence>
<dbReference type="InterPro" id="IPR013519">
    <property type="entry name" value="Int_alpha_beta-p"/>
</dbReference>
<dbReference type="Pfam" id="PF14312">
    <property type="entry name" value="FG-GAP_2"/>
    <property type="match status" value="7"/>
</dbReference>
<dbReference type="Gene3D" id="2.130.10.10">
    <property type="entry name" value="YVTN repeat-like/Quinoprotein amine dehydrogenase"/>
    <property type="match status" value="1"/>
</dbReference>
<dbReference type="SMART" id="SM00560">
    <property type="entry name" value="LamGL"/>
    <property type="match status" value="1"/>
</dbReference>
<evidence type="ECO:0000256" key="5">
    <source>
        <dbReference type="SAM" id="SignalP"/>
    </source>
</evidence>
<feature type="domain" description="LamG-like jellyroll fold" evidence="6">
    <location>
        <begin position="1037"/>
        <end position="1190"/>
    </location>
</feature>
<keyword evidence="3" id="KW-1015">Disulfide bond</keyword>
<dbReference type="SUPFAM" id="SSF49899">
    <property type="entry name" value="Concanavalin A-like lectins/glucanases"/>
    <property type="match status" value="1"/>
</dbReference>
<dbReference type="InterPro" id="IPR015943">
    <property type="entry name" value="WD40/YVTN_repeat-like_dom_sf"/>
</dbReference>
<dbReference type="InterPro" id="IPR013517">
    <property type="entry name" value="FG-GAP"/>
</dbReference>
<dbReference type="InterPro" id="IPR028994">
    <property type="entry name" value="Integrin_alpha_N"/>
</dbReference>
<dbReference type="InterPro" id="IPR006558">
    <property type="entry name" value="LamG-like"/>
</dbReference>
<dbReference type="PANTHER" id="PTHR36220:SF1">
    <property type="entry name" value="GAMMA TUBULIN COMPLEX COMPONENT C-TERMINAL DOMAIN-CONTAINING PROTEIN"/>
    <property type="match status" value="1"/>
</dbReference>
<proteinExistence type="predicted"/>
<feature type="signal peptide" evidence="5">
    <location>
        <begin position="1"/>
        <end position="27"/>
    </location>
</feature>
<evidence type="ECO:0000313" key="7">
    <source>
        <dbReference type="EMBL" id="AQT70064.1"/>
    </source>
</evidence>
<dbReference type="OrthoDB" id="291134at2"/>
<organism evidence="7 8">
    <name type="scientific">Anaerohalosphaera lusitana</name>
    <dbReference type="NCBI Taxonomy" id="1936003"/>
    <lineage>
        <taxon>Bacteria</taxon>
        <taxon>Pseudomonadati</taxon>
        <taxon>Planctomycetota</taxon>
        <taxon>Phycisphaerae</taxon>
        <taxon>Sedimentisphaerales</taxon>
        <taxon>Anaerohalosphaeraceae</taxon>
        <taxon>Anaerohalosphaera</taxon>
    </lineage>
</organism>
<dbReference type="InterPro" id="IPR011047">
    <property type="entry name" value="Quinoprotein_ADH-like_sf"/>
</dbReference>
<dbReference type="KEGG" id="alus:STSP2_03266"/>
<dbReference type="STRING" id="1936003.STSP2_03266"/>
<dbReference type="InterPro" id="IPR013783">
    <property type="entry name" value="Ig-like_fold"/>
</dbReference>
<reference evidence="8" key="1">
    <citation type="submission" date="2017-02" db="EMBL/GenBank/DDBJ databases">
        <title>Comparative genomics and description of representatives of a novel lineage of planctomycetes thriving in anoxic sediments.</title>
        <authorList>
            <person name="Spring S."/>
            <person name="Bunk B."/>
            <person name="Sproer C."/>
        </authorList>
    </citation>
    <scope>NUCLEOTIDE SEQUENCE [LARGE SCALE GENOMIC DNA]</scope>
    <source>
        <strain evidence="8">ST-NAGAB-D1</strain>
    </source>
</reference>
<dbReference type="InterPro" id="IPR013320">
    <property type="entry name" value="ConA-like_dom_sf"/>
</dbReference>
<dbReference type="PANTHER" id="PTHR36220">
    <property type="entry name" value="UNNAMED PRODUCT"/>
    <property type="match status" value="1"/>
</dbReference>
<dbReference type="Gene3D" id="2.60.120.200">
    <property type="match status" value="1"/>
</dbReference>
<evidence type="ECO:0000313" key="8">
    <source>
        <dbReference type="Proteomes" id="UP000189674"/>
    </source>
</evidence>
<dbReference type="RefSeq" id="WP_146663687.1">
    <property type="nucleotide sequence ID" value="NZ_CP019791.1"/>
</dbReference>
<dbReference type="Gene3D" id="2.60.40.10">
    <property type="entry name" value="Immunoglobulins"/>
    <property type="match status" value="1"/>
</dbReference>
<keyword evidence="1 5" id="KW-0732">Signal</keyword>
<dbReference type="SUPFAM" id="SSF50998">
    <property type="entry name" value="Quinoprotein alcohol dehydrogenase-like"/>
    <property type="match status" value="1"/>
</dbReference>
<evidence type="ECO:0000259" key="6">
    <source>
        <dbReference type="SMART" id="SM00560"/>
    </source>
</evidence>
<dbReference type="Proteomes" id="UP000189674">
    <property type="component" value="Chromosome"/>
</dbReference>
<dbReference type="Pfam" id="PF13385">
    <property type="entry name" value="Laminin_G_3"/>
    <property type="match status" value="1"/>
</dbReference>
<sequence length="1199" mass="128728" precursor="true">MFYMKTRVKKTLILFIIGAFFHSASFALDGNGTENDPYRITSLADFDQFAGNSDYWDDWIRLDCDLNLTGKQYSTAVISPDTSTNDFYQGTTFSGNFNGNGHSIMNLYIDAGTTTNGYLGLFGQIGPNGVVENLSLENYVYSNCGTSTSGAFYIGALAGENMGTVKNCDIVGVVDARYCGYIGGVVGQNTSGKITDVAVYVNIQVEDYSGFVGGIAGVNGSLDLNATITKCKSSGTIQGAYDTNYMGGIVGTNWNYQELAYSIISNCESTCFITCGDNSDYLGGVVGHNWQNMASCAYSYANGDVKSGAGSKYIGGLCGANDEGLIFDCYATGYVEGYDRIGGLCGYNIRSGIYNCYSIGPISGTTNTGGFCGRQYGAGSEMRNCFWDSETSGMTVGYVLSDTSPGIIVGVQGKTTDQMFDPNTFLIAGWDYVEEVENGQDDNWRIPYQIGYPILHWEKDIPADYLGSYGVDLEDLSYLSDHWLANTDKTNEVLKIVASDASEGDYFGHSVCVSGDTLVVGAYGVQDSRGAAYLFDLKTGLQVQRLVSNDRNWGDRFGYSVGVDGDRVIVGAYSDDDEGLNFGSAYIFEVTTGTQITKLVTSDLVRNQNENFGYAVGISADKALVGAYGNDTAGSNAGAAYVFNANTGKELFKLTPSDSEAGDEFGYSLCVDGSVAVVGAPGNDDAGSNSGSAYIFDTITGAQLAKITASDATEGDKFGYSVSMDDKFIIVGAHTKDSIGCVYVFDHAGNQLRKLTPSDGRENQWFGISVAIEGNRAVIGSPGDSRKGWWVGSAYLFDIETGVEVSKFTASKKATADLFGYSVGLGNHPVVGAYSNDAYRGSVYLFDLDPRTDFEELMALSENWLAGITEDVSPPEPNPATFKLPPMATGQSSISMTANSGVDISNPVKYYFAELSGNPGGDDSGWQLSATYTDYGLDPNTQYIYTVQIKDSKGNTGTASNQAAVKTFSETEKPSDMIAYWSFDDSGNIGHDDSGNGNEGTAYNGPSSVTGIAGLALGLDGVDDYLLFTDEPLRITEDYSVNLWFSLQTANSQTQTLLTKYGYANGHVNYGLFLEEDQLKTVRHGSQDGTGGECNSVRSALSVTSVTANEWHMGTTVYDAKTQTVTLYLDGQFENSVEVAFPTNCYNWELYGYGPQPLVVGANKSEKFSDKFFAGTIDEVRVFDRLLSPAEIISLYHNP</sequence>
<dbReference type="PROSITE" id="PS51470">
    <property type="entry name" value="FG_GAP"/>
    <property type="match status" value="2"/>
</dbReference>
<protein>
    <submittedName>
        <fullName evidence="7">GLUG domain protein</fullName>
    </submittedName>
</protein>
<dbReference type="AlphaFoldDB" id="A0A1U9NQQ1"/>
<dbReference type="Gene3D" id="2.130.10.130">
    <property type="entry name" value="Integrin alpha, N-terminal"/>
    <property type="match status" value="1"/>
</dbReference>
<evidence type="ECO:0000256" key="3">
    <source>
        <dbReference type="ARBA" id="ARBA00023157"/>
    </source>
</evidence>
<evidence type="ECO:0000256" key="2">
    <source>
        <dbReference type="ARBA" id="ARBA00022737"/>
    </source>
</evidence>
<feature type="chain" id="PRO_5010699084" evidence="5">
    <location>
        <begin position="28"/>
        <end position="1199"/>
    </location>
</feature>
<keyword evidence="4" id="KW-0325">Glycoprotein</keyword>